<accession>A0A7S2ZV89</accession>
<evidence type="ECO:0000313" key="1">
    <source>
        <dbReference type="EMBL" id="CAE0052614.1"/>
    </source>
</evidence>
<dbReference type="EMBL" id="HBHW01026598">
    <property type="protein sequence ID" value="CAE0052615.1"/>
    <property type="molecule type" value="Transcribed_RNA"/>
</dbReference>
<reference evidence="2" key="1">
    <citation type="submission" date="2021-01" db="EMBL/GenBank/DDBJ databases">
        <authorList>
            <person name="Corre E."/>
            <person name="Pelletier E."/>
            <person name="Niang G."/>
            <person name="Scheremetjew M."/>
            <person name="Finn R."/>
            <person name="Kale V."/>
            <person name="Holt S."/>
            <person name="Cochrane G."/>
            <person name="Meng A."/>
            <person name="Brown T."/>
            <person name="Cohen L."/>
        </authorList>
    </citation>
    <scope>NUCLEOTIDE SEQUENCE</scope>
    <source>
        <strain evidence="2">CCMP 769</strain>
    </source>
</reference>
<organism evidence="2">
    <name type="scientific">Rhodosorus marinus</name>
    <dbReference type="NCBI Taxonomy" id="101924"/>
    <lineage>
        <taxon>Eukaryota</taxon>
        <taxon>Rhodophyta</taxon>
        <taxon>Stylonematophyceae</taxon>
        <taxon>Stylonematales</taxon>
        <taxon>Stylonemataceae</taxon>
        <taxon>Rhodosorus</taxon>
    </lineage>
</organism>
<name>A0A7S2ZV89_9RHOD</name>
<protein>
    <submittedName>
        <fullName evidence="2">Uncharacterized protein</fullName>
    </submittedName>
</protein>
<gene>
    <name evidence="1" type="ORF">RMAR00112_LOCUS20641</name>
    <name evidence="2" type="ORF">RMAR00112_LOCUS20642</name>
</gene>
<dbReference type="EMBL" id="HBHW01026597">
    <property type="protein sequence ID" value="CAE0052614.1"/>
    <property type="molecule type" value="Transcribed_RNA"/>
</dbReference>
<dbReference type="AlphaFoldDB" id="A0A7S2ZV89"/>
<sequence>MLKKLCYCTRDGGVGPMVRPHHPNGRMRKAGSSFLSDVEDFNRTPGWFGWFTERFRTHKFPLRDAAGKTLVSLDDQQVATLSRVQRTMDDNQLNRIRNRDPLRKATHMFFETRTSLQEES</sequence>
<evidence type="ECO:0000313" key="2">
    <source>
        <dbReference type="EMBL" id="CAE0052615.1"/>
    </source>
</evidence>
<proteinExistence type="predicted"/>